<proteinExistence type="inferred from homology"/>
<dbReference type="EMBL" id="MABE01000454">
    <property type="protein sequence ID" value="OUS40044.1"/>
    <property type="molecule type" value="Genomic_DNA"/>
</dbReference>
<dbReference type="GO" id="GO:0005524">
    <property type="term" value="F:ATP binding"/>
    <property type="evidence" value="ECO:0007669"/>
    <property type="project" value="UniProtKB-KW"/>
</dbReference>
<keyword evidence="7" id="KW-0067">ATP-binding</keyword>
<dbReference type="InterPro" id="IPR008145">
    <property type="entry name" value="GK/Ca_channel_bsu"/>
</dbReference>
<feature type="domain" description="Guanylate kinase-like" evidence="9">
    <location>
        <begin position="7"/>
        <end position="139"/>
    </location>
</feature>
<dbReference type="InterPro" id="IPR027417">
    <property type="entry name" value="P-loop_NTPase"/>
</dbReference>
<dbReference type="SMART" id="SM00072">
    <property type="entry name" value="GuKc"/>
    <property type="match status" value="1"/>
</dbReference>
<dbReference type="GO" id="GO:0004385">
    <property type="term" value="F:GMP kinase activity"/>
    <property type="evidence" value="ECO:0007669"/>
    <property type="project" value="UniProtKB-EC"/>
</dbReference>
<dbReference type="InterPro" id="IPR020590">
    <property type="entry name" value="Guanylate_kinase_CS"/>
</dbReference>
<evidence type="ECO:0000256" key="4">
    <source>
        <dbReference type="ARBA" id="ARBA00022679"/>
    </source>
</evidence>
<dbReference type="FunFam" id="3.30.63.10:FF:000002">
    <property type="entry name" value="Guanylate kinase 1"/>
    <property type="match status" value="1"/>
</dbReference>
<sequence length="139" mass="15570">MPKNSTGTLYVFSAPSGAGKTTLVKALLEQTQDIGVSVSHTTREPRAGEIDGKDYNFVSQETFKALINQDAFLEHAHVFDNFYGTSQIWVEQELAAGRDVILEIDWQGADQIRQQMPDMVSIFILPPSREELLKRLTGR</sequence>
<evidence type="ECO:0000259" key="9">
    <source>
        <dbReference type="PROSITE" id="PS50052"/>
    </source>
</evidence>
<comment type="caution">
    <text evidence="10">The sequence shown here is derived from an EMBL/GenBank/DDBJ whole genome shotgun (WGS) entry which is preliminary data.</text>
</comment>
<evidence type="ECO:0000256" key="3">
    <source>
        <dbReference type="ARBA" id="ARBA00016296"/>
    </source>
</evidence>
<feature type="non-terminal residue" evidence="10">
    <location>
        <position position="139"/>
    </location>
</feature>
<protein>
    <recommendedName>
        <fullName evidence="3">Guanylate kinase</fullName>
        <ecNumber evidence="2">2.7.4.8</ecNumber>
    </recommendedName>
    <alternativeName>
        <fullName evidence="8">GMP kinase</fullName>
    </alternativeName>
</protein>
<evidence type="ECO:0000256" key="8">
    <source>
        <dbReference type="ARBA" id="ARBA00030128"/>
    </source>
</evidence>
<dbReference type="PROSITE" id="PS00856">
    <property type="entry name" value="GUANYLATE_KINASE_1"/>
    <property type="match status" value="1"/>
</dbReference>
<dbReference type="CDD" id="cd00071">
    <property type="entry name" value="GMPK"/>
    <property type="match status" value="1"/>
</dbReference>
<dbReference type="NCBIfam" id="TIGR03263">
    <property type="entry name" value="guanyl_kin"/>
    <property type="match status" value="1"/>
</dbReference>
<dbReference type="EC" id="2.7.4.8" evidence="2"/>
<keyword evidence="6 10" id="KW-0418">Kinase</keyword>
<name>A0A1Y5HW00_OLEAN</name>
<organism evidence="10 11">
    <name type="scientific">Oleispira antarctica</name>
    <dbReference type="NCBI Taxonomy" id="188908"/>
    <lineage>
        <taxon>Bacteria</taxon>
        <taxon>Pseudomonadati</taxon>
        <taxon>Pseudomonadota</taxon>
        <taxon>Gammaproteobacteria</taxon>
        <taxon>Oceanospirillales</taxon>
        <taxon>Oceanospirillaceae</taxon>
        <taxon>Oleispira</taxon>
    </lineage>
</organism>
<dbReference type="PANTHER" id="PTHR23117:SF13">
    <property type="entry name" value="GUANYLATE KINASE"/>
    <property type="match status" value="1"/>
</dbReference>
<evidence type="ECO:0000256" key="6">
    <source>
        <dbReference type="ARBA" id="ARBA00022777"/>
    </source>
</evidence>
<dbReference type="Gene3D" id="3.40.50.300">
    <property type="entry name" value="P-loop containing nucleotide triphosphate hydrolases"/>
    <property type="match status" value="1"/>
</dbReference>
<dbReference type="SUPFAM" id="SSF52540">
    <property type="entry name" value="P-loop containing nucleoside triphosphate hydrolases"/>
    <property type="match status" value="1"/>
</dbReference>
<accession>A0A1Y5HW00</accession>
<dbReference type="GO" id="GO:0005829">
    <property type="term" value="C:cytosol"/>
    <property type="evidence" value="ECO:0007669"/>
    <property type="project" value="TreeGrafter"/>
</dbReference>
<dbReference type="Proteomes" id="UP000227088">
    <property type="component" value="Unassembled WGS sequence"/>
</dbReference>
<dbReference type="Gene3D" id="3.30.63.10">
    <property type="entry name" value="Guanylate Kinase phosphate binding domain"/>
    <property type="match status" value="1"/>
</dbReference>
<evidence type="ECO:0000313" key="11">
    <source>
        <dbReference type="Proteomes" id="UP000227088"/>
    </source>
</evidence>
<evidence type="ECO:0000256" key="7">
    <source>
        <dbReference type="ARBA" id="ARBA00022840"/>
    </source>
</evidence>
<keyword evidence="5" id="KW-0547">Nucleotide-binding</keyword>
<dbReference type="PANTHER" id="PTHR23117">
    <property type="entry name" value="GUANYLATE KINASE-RELATED"/>
    <property type="match status" value="1"/>
</dbReference>
<evidence type="ECO:0000256" key="1">
    <source>
        <dbReference type="ARBA" id="ARBA00005790"/>
    </source>
</evidence>
<dbReference type="Pfam" id="PF00625">
    <property type="entry name" value="Guanylate_kin"/>
    <property type="match status" value="1"/>
</dbReference>
<dbReference type="InterPro" id="IPR017665">
    <property type="entry name" value="Guanylate_kinase"/>
</dbReference>
<dbReference type="AlphaFoldDB" id="A0A1Y5HW00"/>
<keyword evidence="4" id="KW-0808">Transferase</keyword>
<reference evidence="11" key="1">
    <citation type="journal article" date="2017" name="Proc. Natl. Acad. Sci. U.S.A.">
        <title>Simulation of Deepwater Horizon oil plume reveals substrate specialization within a complex community of hydrocarbon degraders.</title>
        <authorList>
            <person name="Hu P."/>
            <person name="Dubinsky E.A."/>
            <person name="Probst A.J."/>
            <person name="Wang J."/>
            <person name="Sieber C.M.K."/>
            <person name="Tom L.M."/>
            <person name="Gardinali P."/>
            <person name="Banfield J.F."/>
            <person name="Atlas R.M."/>
            <person name="Andersen G.L."/>
        </authorList>
    </citation>
    <scope>NUCLEOTIDE SEQUENCE [LARGE SCALE GENOMIC DNA]</scope>
</reference>
<gene>
    <name evidence="10" type="ORF">A9R00_08040</name>
</gene>
<evidence type="ECO:0000256" key="2">
    <source>
        <dbReference type="ARBA" id="ARBA00012961"/>
    </source>
</evidence>
<dbReference type="InterPro" id="IPR008144">
    <property type="entry name" value="Guanylate_kin-like_dom"/>
</dbReference>
<dbReference type="PROSITE" id="PS50052">
    <property type="entry name" value="GUANYLATE_KINASE_2"/>
    <property type="match status" value="1"/>
</dbReference>
<evidence type="ECO:0000313" key="10">
    <source>
        <dbReference type="EMBL" id="OUS40044.1"/>
    </source>
</evidence>
<evidence type="ECO:0000256" key="5">
    <source>
        <dbReference type="ARBA" id="ARBA00022741"/>
    </source>
</evidence>
<comment type="similarity">
    <text evidence="1">Belongs to the guanylate kinase family.</text>
</comment>